<dbReference type="PANTHER" id="PTHR43201">
    <property type="entry name" value="ACYL-COA SYNTHETASE"/>
    <property type="match status" value="1"/>
</dbReference>
<accession>A0ABM7ICN1</accession>
<dbReference type="InterPro" id="IPR025110">
    <property type="entry name" value="AMP-bd_C"/>
</dbReference>
<dbReference type="EMBL" id="AP022577">
    <property type="protein sequence ID" value="BBX84466.1"/>
    <property type="molecule type" value="Genomic_DNA"/>
</dbReference>
<dbReference type="SUPFAM" id="SSF56801">
    <property type="entry name" value="Acetyl-CoA synthetase-like"/>
    <property type="match status" value="1"/>
</dbReference>
<dbReference type="Gene3D" id="3.30.300.30">
    <property type="match status" value="1"/>
</dbReference>
<dbReference type="Pfam" id="PF13193">
    <property type="entry name" value="AMP-binding_C"/>
    <property type="match status" value="1"/>
</dbReference>
<evidence type="ECO:0000259" key="3">
    <source>
        <dbReference type="Pfam" id="PF00501"/>
    </source>
</evidence>
<evidence type="ECO:0000313" key="6">
    <source>
        <dbReference type="Proteomes" id="UP000465609"/>
    </source>
</evidence>
<dbReference type="InterPro" id="IPR042099">
    <property type="entry name" value="ANL_N_sf"/>
</dbReference>
<evidence type="ECO:0000256" key="1">
    <source>
        <dbReference type="ARBA" id="ARBA00006432"/>
    </source>
</evidence>
<dbReference type="PROSITE" id="PS00455">
    <property type="entry name" value="AMP_BINDING"/>
    <property type="match status" value="1"/>
</dbReference>
<protein>
    <submittedName>
        <fullName evidence="5">Long-chain-fatty-acid--CoA ligase</fullName>
    </submittedName>
</protein>
<evidence type="ECO:0000313" key="5">
    <source>
        <dbReference type="EMBL" id="BBX84466.1"/>
    </source>
</evidence>
<dbReference type="InterPro" id="IPR045851">
    <property type="entry name" value="AMP-bd_C_sf"/>
</dbReference>
<dbReference type="RefSeq" id="WP_138232412.1">
    <property type="nucleotide sequence ID" value="NZ_AP022577.1"/>
</dbReference>
<proteinExistence type="inferred from homology"/>
<dbReference type="Pfam" id="PF00501">
    <property type="entry name" value="AMP-binding"/>
    <property type="match status" value="1"/>
</dbReference>
<organism evidence="5 6">
    <name type="scientific">Mycolicibacterium aubagnense</name>
    <dbReference type="NCBI Taxonomy" id="319707"/>
    <lineage>
        <taxon>Bacteria</taxon>
        <taxon>Bacillati</taxon>
        <taxon>Actinomycetota</taxon>
        <taxon>Actinomycetes</taxon>
        <taxon>Mycobacteriales</taxon>
        <taxon>Mycobacteriaceae</taxon>
        <taxon>Mycolicibacterium</taxon>
    </lineage>
</organism>
<dbReference type="Proteomes" id="UP000465609">
    <property type="component" value="Chromosome"/>
</dbReference>
<sequence>MTELSAPRFLDERVAHWAATKPDDEAITYLNRTWTWSQWNDRVRRLAGALSAWGVKRGDVVAFLDKNHPACVELTLAAASLGAANAIINFRLAADELDFVLNDCGAKVLVVGAELRPAVDNIADKLTHVEHIVSVTPEGGEGDEYEALLAGATAVDRSPDVQPDDVCIIMYSSGTTGRPKGVALTQANMIAHTINAFDGWESSPDDKNLVAMPLFHVGGSSYMQYGLHNGVPSYLTRDADGASLAGGILVGANRTFLVPAVLAKVLETGPDAVKLFSALKTYAYGASPMPLPLLRQALQAWPETEFIQVYGLTEVCGVVSRLMPEDHRADNEERLVSAGVLIPEAEVRVVNPETLDDAPAGEQGELWFRTPTLMKEYLNRPDATAEAITPDGWFRTGDIGRVDADGYIFVEDRLKDMIISGGENIYSIEVERVLAEHPAVSEVAIIGVPDEKWGESVKAVVTLEGSGDGVSDADLIAFARERLAAYKCPKTIDFVDDMPRNPTGKILKKELRKPYWEGRDRATV</sequence>
<gene>
    <name evidence="5" type="ORF">MAUB_23390</name>
</gene>
<keyword evidence="6" id="KW-1185">Reference proteome</keyword>
<feature type="domain" description="AMP-dependent synthetase/ligase" evidence="3">
    <location>
        <begin position="15"/>
        <end position="378"/>
    </location>
</feature>
<name>A0ABM7ICN1_9MYCO</name>
<feature type="domain" description="AMP-binding enzyme C-terminal" evidence="4">
    <location>
        <begin position="429"/>
        <end position="505"/>
    </location>
</feature>
<dbReference type="InterPro" id="IPR020845">
    <property type="entry name" value="AMP-binding_CS"/>
</dbReference>
<reference evidence="5 6" key="1">
    <citation type="journal article" date="2019" name="Emerg. Microbes Infect.">
        <title>Comprehensive subspecies identification of 175 nontuberculous mycobacteria species based on 7547 genomic profiles.</title>
        <authorList>
            <person name="Matsumoto Y."/>
            <person name="Kinjo T."/>
            <person name="Motooka D."/>
            <person name="Nabeya D."/>
            <person name="Jung N."/>
            <person name="Uechi K."/>
            <person name="Horii T."/>
            <person name="Iida T."/>
            <person name="Fujita J."/>
            <person name="Nakamura S."/>
        </authorList>
    </citation>
    <scope>NUCLEOTIDE SEQUENCE [LARGE SCALE GENOMIC DNA]</scope>
    <source>
        <strain evidence="5 6">JCM 15296</strain>
    </source>
</reference>
<dbReference type="InterPro" id="IPR000873">
    <property type="entry name" value="AMP-dep_synth/lig_dom"/>
</dbReference>
<comment type="similarity">
    <text evidence="1">Belongs to the ATP-dependent AMP-binding enzyme family.</text>
</comment>
<dbReference type="PANTHER" id="PTHR43201:SF5">
    <property type="entry name" value="MEDIUM-CHAIN ACYL-COA LIGASE ACSF2, MITOCHONDRIAL"/>
    <property type="match status" value="1"/>
</dbReference>
<evidence type="ECO:0000256" key="2">
    <source>
        <dbReference type="ARBA" id="ARBA00022598"/>
    </source>
</evidence>
<keyword evidence="2 5" id="KW-0436">Ligase</keyword>
<dbReference type="GO" id="GO:0016874">
    <property type="term" value="F:ligase activity"/>
    <property type="evidence" value="ECO:0007669"/>
    <property type="project" value="UniProtKB-KW"/>
</dbReference>
<dbReference type="Gene3D" id="3.40.50.12780">
    <property type="entry name" value="N-terminal domain of ligase-like"/>
    <property type="match status" value="1"/>
</dbReference>
<evidence type="ECO:0000259" key="4">
    <source>
        <dbReference type="Pfam" id="PF13193"/>
    </source>
</evidence>
<dbReference type="NCBIfam" id="NF004837">
    <property type="entry name" value="PRK06187.1"/>
    <property type="match status" value="1"/>
</dbReference>